<evidence type="ECO:0000313" key="2">
    <source>
        <dbReference type="EMBL" id="OAA37278.1"/>
    </source>
</evidence>
<dbReference type="AlphaFoldDB" id="A0A166YUY8"/>
<proteinExistence type="inferred from homology"/>
<dbReference type="PANTHER" id="PTHR31283:SF5">
    <property type="entry name" value="EKC_KEOPS COMPLEX SUBUNIT LAGE3"/>
    <property type="match status" value="1"/>
</dbReference>
<comment type="caution">
    <text evidence="2">The sequence shown here is derived from an EMBL/GenBank/DDBJ whole genome shotgun (WGS) entry which is preliminary data.</text>
</comment>
<gene>
    <name evidence="2" type="ORF">BBO_07660</name>
</gene>
<dbReference type="FunFam" id="3.30.310.50:FF:000011">
    <property type="entry name" value="Transcription factor Pcc1"/>
    <property type="match status" value="1"/>
</dbReference>
<dbReference type="GO" id="GO:0070525">
    <property type="term" value="P:tRNA threonylcarbamoyladenosine metabolic process"/>
    <property type="evidence" value="ECO:0007669"/>
    <property type="project" value="TreeGrafter"/>
</dbReference>
<dbReference type="GO" id="GO:0000408">
    <property type="term" value="C:EKC/KEOPS complex"/>
    <property type="evidence" value="ECO:0007669"/>
    <property type="project" value="TreeGrafter"/>
</dbReference>
<dbReference type="Proteomes" id="UP000076863">
    <property type="component" value="Unassembled WGS sequence"/>
</dbReference>
<keyword evidence="3" id="KW-1185">Reference proteome</keyword>
<dbReference type="InterPro" id="IPR015419">
    <property type="entry name" value="CTAG/Pcc1"/>
</dbReference>
<dbReference type="EMBL" id="AZHA01000031">
    <property type="protein sequence ID" value="OAA37278.1"/>
    <property type="molecule type" value="Genomic_DNA"/>
</dbReference>
<evidence type="ECO:0000313" key="3">
    <source>
        <dbReference type="Proteomes" id="UP000076863"/>
    </source>
</evidence>
<dbReference type="Pfam" id="PF09341">
    <property type="entry name" value="Pcc1"/>
    <property type="match status" value="1"/>
</dbReference>
<comment type="similarity">
    <text evidence="1">Belongs to the CTAG/PCC1 family.</text>
</comment>
<accession>A0A166YUY8</accession>
<reference evidence="2 3" key="1">
    <citation type="journal article" date="2016" name="Genome Biol. Evol.">
        <title>Divergent and convergent evolution of fungal pathogenicity.</title>
        <authorList>
            <person name="Shang Y."/>
            <person name="Xiao G."/>
            <person name="Zheng P."/>
            <person name="Cen K."/>
            <person name="Zhan S."/>
            <person name="Wang C."/>
        </authorList>
    </citation>
    <scope>NUCLEOTIDE SEQUENCE [LARGE SCALE GENOMIC DNA]</scope>
    <source>
        <strain evidence="2 3">RCEF 3172</strain>
    </source>
</reference>
<sequence>MAAVADTSFPCSIELQIPFPTNRLASVALQSIQVDPELSPLVRRHLSLASSPDDAGADGGGPQVLRVDYQAATNRMLRVAVNSFMDSLKLVVEVMEHLDEDVLAQQQQQQQQQPPLPTE</sequence>
<dbReference type="PANTHER" id="PTHR31283">
    <property type="entry name" value="EKC/KEOPS COMPLEX SUBUNIT PCC1 FAMILY MEMBER"/>
    <property type="match status" value="1"/>
</dbReference>
<name>A0A166YUY8_9HYPO</name>
<dbReference type="Gene3D" id="3.30.310.50">
    <property type="entry name" value="Alpha-D-phosphohexomutase, C-terminal domain"/>
    <property type="match status" value="1"/>
</dbReference>
<protein>
    <submittedName>
        <fullName evidence="2">EKC/KEOPS complex, subunit Pcc1</fullName>
    </submittedName>
</protein>
<evidence type="ECO:0000256" key="1">
    <source>
        <dbReference type="ARBA" id="ARBA00007073"/>
    </source>
</evidence>
<dbReference type="OrthoDB" id="10025739at2759"/>
<organism evidence="2 3">
    <name type="scientific">Beauveria brongniartii RCEF 3172</name>
    <dbReference type="NCBI Taxonomy" id="1081107"/>
    <lineage>
        <taxon>Eukaryota</taxon>
        <taxon>Fungi</taxon>
        <taxon>Dikarya</taxon>
        <taxon>Ascomycota</taxon>
        <taxon>Pezizomycotina</taxon>
        <taxon>Sordariomycetes</taxon>
        <taxon>Hypocreomycetidae</taxon>
        <taxon>Hypocreales</taxon>
        <taxon>Cordycipitaceae</taxon>
        <taxon>Beauveria</taxon>
        <taxon>Beauveria brongniartii</taxon>
    </lineage>
</organism>